<dbReference type="SUPFAM" id="SSF89796">
    <property type="entry name" value="CoA-transferase family III (CaiB/BaiF)"/>
    <property type="match status" value="1"/>
</dbReference>
<evidence type="ECO:0000313" key="5">
    <source>
        <dbReference type="Proteomes" id="UP001230908"/>
    </source>
</evidence>
<dbReference type="InterPro" id="IPR003673">
    <property type="entry name" value="CoA-Trfase_fam_III"/>
</dbReference>
<feature type="region of interest" description="Disordered" evidence="2">
    <location>
        <begin position="387"/>
        <end position="409"/>
    </location>
</feature>
<evidence type="ECO:0000256" key="2">
    <source>
        <dbReference type="SAM" id="MobiDB-lite"/>
    </source>
</evidence>
<evidence type="ECO:0000259" key="3">
    <source>
        <dbReference type="Pfam" id="PF00857"/>
    </source>
</evidence>
<dbReference type="Gene3D" id="3.40.50.10540">
    <property type="entry name" value="Crotonobetainyl-coa:carnitine coa-transferase, domain 1"/>
    <property type="match status" value="1"/>
</dbReference>
<protein>
    <submittedName>
        <fullName evidence="4">Isochorismatase family protein</fullName>
    </submittedName>
</protein>
<evidence type="ECO:0000256" key="1">
    <source>
        <dbReference type="ARBA" id="ARBA00022679"/>
    </source>
</evidence>
<dbReference type="InterPro" id="IPR023606">
    <property type="entry name" value="CoA-Trfase_III_dom_1_sf"/>
</dbReference>
<dbReference type="Gene3D" id="3.40.50.850">
    <property type="entry name" value="Isochorismatase-like"/>
    <property type="match status" value="1"/>
</dbReference>
<keyword evidence="5" id="KW-1185">Reference proteome</keyword>
<dbReference type="Gene3D" id="3.30.1540.10">
    <property type="entry name" value="formyl-coa transferase, domain 3"/>
    <property type="match status" value="1"/>
</dbReference>
<keyword evidence="1" id="KW-0808">Transferase</keyword>
<accession>A0ABU0ZSW5</accession>
<dbReference type="Pfam" id="PF00857">
    <property type="entry name" value="Isochorismatase"/>
    <property type="match status" value="1"/>
</dbReference>
<dbReference type="SUPFAM" id="SSF52499">
    <property type="entry name" value="Isochorismatase-like hydrolases"/>
    <property type="match status" value="1"/>
</dbReference>
<dbReference type="InterPro" id="IPR036380">
    <property type="entry name" value="Isochorismatase-like_sf"/>
</dbReference>
<dbReference type="Proteomes" id="UP001230908">
    <property type="component" value="Unassembled WGS sequence"/>
</dbReference>
<evidence type="ECO:0000313" key="4">
    <source>
        <dbReference type="EMBL" id="MDQ7910128.1"/>
    </source>
</evidence>
<reference evidence="4 5" key="1">
    <citation type="submission" date="2023-08" db="EMBL/GenBank/DDBJ databases">
        <title>Phytohabitans sansha sp. nov., isolated from marine sediment.</title>
        <authorList>
            <person name="Zhao Y."/>
            <person name="Yi K."/>
        </authorList>
    </citation>
    <scope>NUCLEOTIDE SEQUENCE [LARGE SCALE GENOMIC DNA]</scope>
    <source>
        <strain evidence="4 5">ZYX-F-186</strain>
    </source>
</reference>
<dbReference type="InterPro" id="IPR044855">
    <property type="entry name" value="CoA-Trfase_III_dom3_sf"/>
</dbReference>
<name>A0ABU0ZSW5_9ACTN</name>
<proteinExistence type="predicted"/>
<feature type="region of interest" description="Disordered" evidence="2">
    <location>
        <begin position="221"/>
        <end position="243"/>
    </location>
</feature>
<organism evidence="4 5">
    <name type="scientific">Phytohabitans maris</name>
    <dbReference type="NCBI Taxonomy" id="3071409"/>
    <lineage>
        <taxon>Bacteria</taxon>
        <taxon>Bacillati</taxon>
        <taxon>Actinomycetota</taxon>
        <taxon>Actinomycetes</taxon>
        <taxon>Micromonosporales</taxon>
        <taxon>Micromonosporaceae</taxon>
    </lineage>
</organism>
<dbReference type="EMBL" id="JAVHUY010000051">
    <property type="protein sequence ID" value="MDQ7910128.1"/>
    <property type="molecule type" value="Genomic_DNA"/>
</dbReference>
<gene>
    <name evidence="4" type="ORF">RB614_37100</name>
</gene>
<dbReference type="InterPro" id="IPR000868">
    <property type="entry name" value="Isochorismatase-like_dom"/>
</dbReference>
<comment type="caution">
    <text evidence="4">The sequence shown here is derived from an EMBL/GenBank/DDBJ whole genome shotgun (WGS) entry which is preliminary data.</text>
</comment>
<dbReference type="Pfam" id="PF02515">
    <property type="entry name" value="CoA_transf_3"/>
    <property type="match status" value="1"/>
</dbReference>
<sequence>MSGDAALGPIRVLDLSSLYAGPYIATLLGDFGADVVKVEHPRGDDARRWGLSKADIPLWWKTISRNKRLISLDLHDEADRAVARRLAVEWADVVIENFRPGRLEKWGLGYADLASENPGLVMVRVTGFGQTGPYRDRPGFGTLAEAFAGFAAITGEPDGPPTLPPFGLADGVAALTGAYATMVALYWRDTNGGRGQMIDLSLYEPLLSILGPQVTEFTQTGVVQQRQGNRSGRTSPRNAYRTGDDRWVALSGGTQQVANRIMAAIGRPELAEDPRFSTAAARRANADELDKIVADWIARTTQADVLAAFEAVEAPIAPVNDAQSLAVDPHVRERGSIVDLPDEDLGTVTTAGLIAKLSATPGRIRHTGRVPVGADTDSVLAELGMGRRPSPLPVPPHPATSSALPRPWDDLVTDTDRQTIQRSAFGRRVGLGSRPALVVIDAQNYMVGPPPGSTHDYPSACPSAAPALPVLRGLLDHARSLGVPVFYTQWTVAPDGGDIGVYGRKRDLLTTQGWALEGSEGARIHDSVAPRPDDIVMVKKKPSGFHGTPLLGLLIDRGIDTVIVTGGATSNCVRATAIDSASYNFRTIVVEDCVFDRIDVSHRIALFDLDRQFADVMLADDVMVALSTAVSGRTA</sequence>
<feature type="domain" description="Isochorismatase-like" evidence="3">
    <location>
        <begin position="436"/>
        <end position="620"/>
    </location>
</feature>
<dbReference type="InterPro" id="IPR050483">
    <property type="entry name" value="CoA-transferase_III_domain"/>
</dbReference>
<feature type="compositionally biased region" description="Polar residues" evidence="2">
    <location>
        <begin position="221"/>
        <end position="237"/>
    </location>
</feature>
<dbReference type="RefSeq" id="WP_308717380.1">
    <property type="nucleotide sequence ID" value="NZ_JAVHUY010000051.1"/>
</dbReference>
<dbReference type="PANTHER" id="PTHR48207:SF3">
    <property type="entry name" value="SUCCINATE--HYDROXYMETHYLGLUTARATE COA-TRANSFERASE"/>
    <property type="match status" value="1"/>
</dbReference>
<dbReference type="PANTHER" id="PTHR48207">
    <property type="entry name" value="SUCCINATE--HYDROXYMETHYLGLUTARATE COA-TRANSFERASE"/>
    <property type="match status" value="1"/>
</dbReference>